<evidence type="ECO:0000256" key="7">
    <source>
        <dbReference type="ARBA" id="ARBA00023049"/>
    </source>
</evidence>
<evidence type="ECO:0000313" key="9">
    <source>
        <dbReference type="EMBL" id="OOR90238.1"/>
    </source>
</evidence>
<dbReference type="PANTHER" id="PTHR34858:SF1">
    <property type="entry name" value="CYSO-CYSTEINE PEPTIDASE"/>
    <property type="match status" value="1"/>
</dbReference>
<dbReference type="SMART" id="SM00232">
    <property type="entry name" value="JAB_MPN"/>
    <property type="match status" value="1"/>
</dbReference>
<dbReference type="AlphaFoldDB" id="A0A1T0A3R1"/>
<proteinExistence type="inferred from homology"/>
<dbReference type="InterPro" id="IPR000555">
    <property type="entry name" value="JAMM/MPN+_dom"/>
</dbReference>
<dbReference type="GO" id="GO:0006508">
    <property type="term" value="P:proteolysis"/>
    <property type="evidence" value="ECO:0007669"/>
    <property type="project" value="UniProtKB-KW"/>
</dbReference>
<evidence type="ECO:0000313" key="10">
    <source>
        <dbReference type="EMBL" id="STZ14541.1"/>
    </source>
</evidence>
<evidence type="ECO:0000259" key="8">
    <source>
        <dbReference type="SMART" id="SM00232"/>
    </source>
</evidence>
<evidence type="ECO:0000313" key="12">
    <source>
        <dbReference type="Proteomes" id="UP000255279"/>
    </source>
</evidence>
<dbReference type="PANTHER" id="PTHR34858">
    <property type="entry name" value="CYSO-CYSTEINE PEPTIDASE"/>
    <property type="match status" value="1"/>
</dbReference>
<dbReference type="Pfam" id="PF14464">
    <property type="entry name" value="Prok-JAB"/>
    <property type="match status" value="1"/>
</dbReference>
<dbReference type="RefSeq" id="WP_078276414.1">
    <property type="nucleotide sequence ID" value="NZ_CAACXO010000043.1"/>
</dbReference>
<dbReference type="GO" id="GO:0008270">
    <property type="term" value="F:zinc ion binding"/>
    <property type="evidence" value="ECO:0007669"/>
    <property type="project" value="TreeGrafter"/>
</dbReference>
<dbReference type="EMBL" id="UGQE01000004">
    <property type="protein sequence ID" value="STZ14541.1"/>
    <property type="molecule type" value="Genomic_DNA"/>
</dbReference>
<name>A0A1T0A3R1_9GAMM</name>
<keyword evidence="7" id="KW-0482">Metalloprotease</keyword>
<keyword evidence="4" id="KW-0378">Hydrolase</keyword>
<gene>
    <name evidence="9" type="ORF">B0181_05030</name>
    <name evidence="10" type="ORF">NCTC10293_02136</name>
</gene>
<dbReference type="Pfam" id="PF00877">
    <property type="entry name" value="NLPC_P60"/>
    <property type="match status" value="1"/>
</dbReference>
<keyword evidence="11" id="KW-1185">Reference proteome</keyword>
<dbReference type="Gene3D" id="3.40.140.10">
    <property type="entry name" value="Cytidine Deaminase, domain 2"/>
    <property type="match status" value="1"/>
</dbReference>
<accession>A0A1T0A3R1</accession>
<evidence type="ECO:0000256" key="2">
    <source>
        <dbReference type="ARBA" id="ARBA00022670"/>
    </source>
</evidence>
<feature type="domain" description="JAB1/MPN/MOV34 metalloenzyme" evidence="8">
    <location>
        <begin position="1"/>
        <end position="124"/>
    </location>
</feature>
<keyword evidence="3" id="KW-0479">Metal-binding</keyword>
<evidence type="ECO:0000256" key="3">
    <source>
        <dbReference type="ARBA" id="ARBA00022723"/>
    </source>
</evidence>
<dbReference type="SUPFAM" id="SSF102712">
    <property type="entry name" value="JAB1/MPN domain"/>
    <property type="match status" value="1"/>
</dbReference>
<dbReference type="GO" id="GO:0008234">
    <property type="term" value="F:cysteine-type peptidase activity"/>
    <property type="evidence" value="ECO:0007669"/>
    <property type="project" value="UniProtKB-KW"/>
</dbReference>
<comment type="similarity">
    <text evidence="1">Belongs to the peptidase C40 family.</text>
</comment>
<keyword evidence="6" id="KW-0862">Zinc</keyword>
<evidence type="ECO:0000256" key="5">
    <source>
        <dbReference type="ARBA" id="ARBA00022807"/>
    </source>
</evidence>
<dbReference type="SUPFAM" id="SSF54001">
    <property type="entry name" value="Cysteine proteinases"/>
    <property type="match status" value="1"/>
</dbReference>
<dbReference type="OrthoDB" id="1494599at2"/>
<evidence type="ECO:0000256" key="4">
    <source>
        <dbReference type="ARBA" id="ARBA00022801"/>
    </source>
</evidence>
<evidence type="ECO:0000256" key="1">
    <source>
        <dbReference type="ARBA" id="ARBA00007074"/>
    </source>
</evidence>
<reference evidence="9 11" key="1">
    <citation type="submission" date="2017-02" db="EMBL/GenBank/DDBJ databases">
        <title>Draft genome sequence of Moraxella caviae CCUG 355 type strain.</title>
        <authorList>
            <person name="Engstrom-Jakobsson H."/>
            <person name="Salva-Serra F."/>
            <person name="Thorell K."/>
            <person name="Gonzales-Siles L."/>
            <person name="Karlsson R."/>
            <person name="Boulund F."/>
            <person name="Engstrand L."/>
            <person name="Moore E."/>
        </authorList>
    </citation>
    <scope>NUCLEOTIDE SEQUENCE [LARGE SCALE GENOMIC DNA]</scope>
    <source>
        <strain evidence="9 11">CCUG 355</strain>
    </source>
</reference>
<reference evidence="10 12" key="2">
    <citation type="submission" date="2018-06" db="EMBL/GenBank/DDBJ databases">
        <authorList>
            <consortium name="Pathogen Informatics"/>
            <person name="Doyle S."/>
        </authorList>
    </citation>
    <scope>NUCLEOTIDE SEQUENCE [LARGE SCALE GENOMIC DNA]</scope>
    <source>
        <strain evidence="10 12">NCTC10293</strain>
    </source>
</reference>
<dbReference type="CDD" id="cd08073">
    <property type="entry name" value="MPN_NLPC_P60"/>
    <property type="match status" value="1"/>
</dbReference>
<evidence type="ECO:0000313" key="11">
    <source>
        <dbReference type="Proteomes" id="UP000190435"/>
    </source>
</evidence>
<protein>
    <submittedName>
        <fullName evidence="10">NlpC/P60 family</fullName>
    </submittedName>
    <submittedName>
        <fullName evidence="9">Phage tail protein</fullName>
    </submittedName>
</protein>
<dbReference type="GO" id="GO:0008235">
    <property type="term" value="F:metalloexopeptidase activity"/>
    <property type="evidence" value="ECO:0007669"/>
    <property type="project" value="TreeGrafter"/>
</dbReference>
<dbReference type="InterPro" id="IPR038765">
    <property type="entry name" value="Papain-like_cys_pep_sf"/>
</dbReference>
<organism evidence="9 11">
    <name type="scientific">Moraxella caviae</name>
    <dbReference type="NCBI Taxonomy" id="34060"/>
    <lineage>
        <taxon>Bacteria</taxon>
        <taxon>Pseudomonadati</taxon>
        <taxon>Pseudomonadota</taxon>
        <taxon>Gammaproteobacteria</taxon>
        <taxon>Moraxellales</taxon>
        <taxon>Moraxellaceae</taxon>
        <taxon>Moraxella</taxon>
    </lineage>
</organism>
<dbReference type="STRING" id="34060.B0181_05030"/>
<dbReference type="Proteomes" id="UP000190435">
    <property type="component" value="Unassembled WGS sequence"/>
</dbReference>
<dbReference type="InterPro" id="IPR051929">
    <property type="entry name" value="VirAsm_ModProt"/>
</dbReference>
<dbReference type="InterPro" id="IPR000064">
    <property type="entry name" value="NLP_P60_dom"/>
</dbReference>
<sequence>MKLTQTLKNQILTHYQKCLPKECCGVIIKTAKQKHYVPCANLAYGNDSFILDPSDWVAAEGMGEIIAIVHSHPNGDILPSDGDRLQMSLHGVPWVITNGTDFGVYEPDDYTAPLLGREYHHGLLDCYSLVRDYYNRELNIKLPDFTRTDSWWEDEHHEPLYQNNFEKAGFIQVQDLKPYDVILCRVGRTHHINHALVYLGDTQLTSEDSEPHRGDVIIHHPHGALSRREIYGESWQRRTAMVVRHRDLHQSNL</sequence>
<keyword evidence="5" id="KW-0788">Thiol protease</keyword>
<dbReference type="EMBL" id="MUXU01000033">
    <property type="protein sequence ID" value="OOR90238.1"/>
    <property type="molecule type" value="Genomic_DNA"/>
</dbReference>
<evidence type="ECO:0000256" key="6">
    <source>
        <dbReference type="ARBA" id="ARBA00022833"/>
    </source>
</evidence>
<dbReference type="InterPro" id="IPR028090">
    <property type="entry name" value="JAB_dom_prok"/>
</dbReference>
<keyword evidence="2" id="KW-0645">Protease</keyword>
<dbReference type="Proteomes" id="UP000255279">
    <property type="component" value="Unassembled WGS sequence"/>
</dbReference>